<gene>
    <name evidence="3" type="ORF">GCM10010993_04630</name>
</gene>
<protein>
    <recommendedName>
        <fullName evidence="2">Tyr recombinase domain-containing protein</fullName>
    </recommendedName>
</protein>
<evidence type="ECO:0000256" key="1">
    <source>
        <dbReference type="ARBA" id="ARBA00023172"/>
    </source>
</evidence>
<dbReference type="InterPro" id="IPR002104">
    <property type="entry name" value="Integrase_catalytic"/>
</dbReference>
<keyword evidence="1" id="KW-0233">DNA recombination</keyword>
<reference evidence="4" key="1">
    <citation type="journal article" date="2019" name="Int. J. Syst. Evol. Microbiol.">
        <title>The Global Catalogue of Microorganisms (GCM) 10K type strain sequencing project: providing services to taxonomists for standard genome sequencing and annotation.</title>
        <authorList>
            <consortium name="The Broad Institute Genomics Platform"/>
            <consortium name="The Broad Institute Genome Sequencing Center for Infectious Disease"/>
            <person name="Wu L."/>
            <person name="Ma J."/>
        </authorList>
    </citation>
    <scope>NUCLEOTIDE SEQUENCE [LARGE SCALE GENOMIC DNA]</scope>
    <source>
        <strain evidence="4">CGMCC 1.12479</strain>
    </source>
</reference>
<evidence type="ECO:0000313" key="3">
    <source>
        <dbReference type="EMBL" id="GGC28727.1"/>
    </source>
</evidence>
<dbReference type="Gene3D" id="1.10.443.10">
    <property type="entry name" value="Intergrase catalytic core"/>
    <property type="match status" value="1"/>
</dbReference>
<dbReference type="Pfam" id="PF00589">
    <property type="entry name" value="Phage_integrase"/>
    <property type="match status" value="1"/>
</dbReference>
<evidence type="ECO:0000313" key="4">
    <source>
        <dbReference type="Proteomes" id="UP000635885"/>
    </source>
</evidence>
<feature type="domain" description="Tyr recombinase" evidence="2">
    <location>
        <begin position="5"/>
        <end position="47"/>
    </location>
</feature>
<accession>A0ABQ1LUU6</accession>
<dbReference type="InterPro" id="IPR011010">
    <property type="entry name" value="DNA_brk_join_enz"/>
</dbReference>
<dbReference type="SUPFAM" id="SSF56349">
    <property type="entry name" value="DNA breaking-rejoining enzymes"/>
    <property type="match status" value="1"/>
</dbReference>
<dbReference type="Proteomes" id="UP000635885">
    <property type="component" value="Unassembled WGS sequence"/>
</dbReference>
<proteinExistence type="predicted"/>
<evidence type="ECO:0000259" key="2">
    <source>
        <dbReference type="Pfam" id="PF00589"/>
    </source>
</evidence>
<name>A0ABQ1LUU6_9BACT</name>
<sequence length="69" mass="7755">MGTSTLTGHVPRHTLAYHMAFSGCSEEGIRQVLAHSTVRTTKVYLRERHGFSGSYELMKKFHEGMKKGS</sequence>
<comment type="caution">
    <text evidence="3">The sequence shown here is derived from an EMBL/GenBank/DDBJ whole genome shotgun (WGS) entry which is preliminary data.</text>
</comment>
<organism evidence="3 4">
    <name type="scientific">Belliella aquatica</name>
    <dbReference type="NCBI Taxonomy" id="1323734"/>
    <lineage>
        <taxon>Bacteria</taxon>
        <taxon>Pseudomonadati</taxon>
        <taxon>Bacteroidota</taxon>
        <taxon>Cytophagia</taxon>
        <taxon>Cytophagales</taxon>
        <taxon>Cyclobacteriaceae</taxon>
        <taxon>Belliella</taxon>
    </lineage>
</organism>
<dbReference type="InterPro" id="IPR013762">
    <property type="entry name" value="Integrase-like_cat_sf"/>
</dbReference>
<keyword evidence="4" id="KW-1185">Reference proteome</keyword>
<dbReference type="EMBL" id="BMFD01000001">
    <property type="protein sequence ID" value="GGC28727.1"/>
    <property type="molecule type" value="Genomic_DNA"/>
</dbReference>